<accession>A0A0D2Q3U8</accession>
<evidence type="ECO:0000313" key="2">
    <source>
        <dbReference type="EMBL" id="KJA26290.1"/>
    </source>
</evidence>
<evidence type="ECO:0000313" key="3">
    <source>
        <dbReference type="Proteomes" id="UP000054270"/>
    </source>
</evidence>
<protein>
    <submittedName>
        <fullName evidence="2">Uncharacterized protein</fullName>
    </submittedName>
</protein>
<sequence>MAPWTWYGMRSGRPSSKLASLSQVASLVEEARAKQNQHTELQKSFVSPETRARLRKEYKAAVANLNIVKSIMANDSQYNNVAGSPASPQFLTQTPTTPIDSFVVIKAIFKFSLADSPPSDARIHPCTRTGGPRVAAAATLAVPRNRVSDNATLHLHLPSKRLHLAMAASAVRQPHRTIAATNSIPQNAECTDPHPRHLQRQTTAPLPLGYPAVPSMMMSPRWTTASRATHEAPPYTARPARSPANGDEREYPSIARSMPSRSPYTNDDPRERDYPSQRTKRISSRSAQLSYATTSRSTVARAPAHALRIARLSTSYE</sequence>
<reference evidence="3" key="1">
    <citation type="submission" date="2014-04" db="EMBL/GenBank/DDBJ databases">
        <title>Evolutionary Origins and Diversification of the Mycorrhizal Mutualists.</title>
        <authorList>
            <consortium name="DOE Joint Genome Institute"/>
            <consortium name="Mycorrhizal Genomics Consortium"/>
            <person name="Kohler A."/>
            <person name="Kuo A."/>
            <person name="Nagy L.G."/>
            <person name="Floudas D."/>
            <person name="Copeland A."/>
            <person name="Barry K.W."/>
            <person name="Cichocki N."/>
            <person name="Veneault-Fourrey C."/>
            <person name="LaButti K."/>
            <person name="Lindquist E.A."/>
            <person name="Lipzen A."/>
            <person name="Lundell T."/>
            <person name="Morin E."/>
            <person name="Murat C."/>
            <person name="Riley R."/>
            <person name="Ohm R."/>
            <person name="Sun H."/>
            <person name="Tunlid A."/>
            <person name="Henrissat B."/>
            <person name="Grigoriev I.V."/>
            <person name="Hibbett D.S."/>
            <person name="Martin F."/>
        </authorList>
    </citation>
    <scope>NUCLEOTIDE SEQUENCE [LARGE SCALE GENOMIC DNA]</scope>
    <source>
        <strain evidence="3">FD-334 SS-4</strain>
    </source>
</reference>
<evidence type="ECO:0000256" key="1">
    <source>
        <dbReference type="SAM" id="MobiDB-lite"/>
    </source>
</evidence>
<dbReference type="EMBL" id="KN817528">
    <property type="protein sequence ID" value="KJA26290.1"/>
    <property type="molecule type" value="Genomic_DNA"/>
</dbReference>
<dbReference type="Proteomes" id="UP000054270">
    <property type="component" value="Unassembled WGS sequence"/>
</dbReference>
<feature type="region of interest" description="Disordered" evidence="1">
    <location>
        <begin position="223"/>
        <end position="298"/>
    </location>
</feature>
<proteinExistence type="predicted"/>
<dbReference type="AlphaFoldDB" id="A0A0D2Q3U8"/>
<feature type="compositionally biased region" description="Polar residues" evidence="1">
    <location>
        <begin position="284"/>
        <end position="298"/>
    </location>
</feature>
<organism evidence="2 3">
    <name type="scientific">Hypholoma sublateritium (strain FD-334 SS-4)</name>
    <dbReference type="NCBI Taxonomy" id="945553"/>
    <lineage>
        <taxon>Eukaryota</taxon>
        <taxon>Fungi</taxon>
        <taxon>Dikarya</taxon>
        <taxon>Basidiomycota</taxon>
        <taxon>Agaricomycotina</taxon>
        <taxon>Agaricomycetes</taxon>
        <taxon>Agaricomycetidae</taxon>
        <taxon>Agaricales</taxon>
        <taxon>Agaricineae</taxon>
        <taxon>Strophariaceae</taxon>
        <taxon>Hypholoma</taxon>
    </lineage>
</organism>
<gene>
    <name evidence="2" type="ORF">HYPSUDRAFT_199037</name>
</gene>
<keyword evidence="3" id="KW-1185">Reference proteome</keyword>
<name>A0A0D2Q3U8_HYPSF</name>